<dbReference type="HOGENOM" id="CLU_2639635_0_0_1"/>
<evidence type="ECO:0000313" key="2">
    <source>
        <dbReference type="Proteomes" id="UP000054097"/>
    </source>
</evidence>
<dbReference type="AlphaFoldDB" id="A0A0C2X8F1"/>
<keyword evidence="2" id="KW-1185">Reference proteome</keyword>
<proteinExistence type="predicted"/>
<dbReference type="Proteomes" id="UP000054097">
    <property type="component" value="Unassembled WGS sequence"/>
</dbReference>
<reference evidence="1 2" key="1">
    <citation type="submission" date="2014-04" db="EMBL/GenBank/DDBJ databases">
        <authorList>
            <consortium name="DOE Joint Genome Institute"/>
            <person name="Kuo A."/>
            <person name="Zuccaro A."/>
            <person name="Kohler A."/>
            <person name="Nagy L.G."/>
            <person name="Floudas D."/>
            <person name="Copeland A."/>
            <person name="Barry K.W."/>
            <person name="Cichocki N."/>
            <person name="Veneault-Fourrey C."/>
            <person name="LaButti K."/>
            <person name="Lindquist E.A."/>
            <person name="Lipzen A."/>
            <person name="Lundell T."/>
            <person name="Morin E."/>
            <person name="Murat C."/>
            <person name="Sun H."/>
            <person name="Tunlid A."/>
            <person name="Henrissat B."/>
            <person name="Grigoriev I.V."/>
            <person name="Hibbett D.S."/>
            <person name="Martin F."/>
            <person name="Nordberg H.P."/>
            <person name="Cantor M.N."/>
            <person name="Hua S.X."/>
        </authorList>
    </citation>
    <scope>NUCLEOTIDE SEQUENCE [LARGE SCALE GENOMIC DNA]</scope>
    <source>
        <strain evidence="1 2">MAFF 305830</strain>
    </source>
</reference>
<protein>
    <submittedName>
        <fullName evidence="1">Uncharacterized protein</fullName>
    </submittedName>
</protein>
<evidence type="ECO:0000313" key="1">
    <source>
        <dbReference type="EMBL" id="KIM34343.1"/>
    </source>
</evidence>
<sequence>MIIWHKSSHEETMGRTHAAQGLEQIYCDRGKISKRRANAKWNVDKLVGGFQLVVQREGGKGRLMEQQITQIARNVES</sequence>
<reference evidence="2" key="2">
    <citation type="submission" date="2015-01" db="EMBL/GenBank/DDBJ databases">
        <title>Evolutionary Origins and Diversification of the Mycorrhizal Mutualists.</title>
        <authorList>
            <consortium name="DOE Joint Genome Institute"/>
            <consortium name="Mycorrhizal Genomics Consortium"/>
            <person name="Kohler A."/>
            <person name="Kuo A."/>
            <person name="Nagy L.G."/>
            <person name="Floudas D."/>
            <person name="Copeland A."/>
            <person name="Barry K.W."/>
            <person name="Cichocki N."/>
            <person name="Veneault-Fourrey C."/>
            <person name="LaButti K."/>
            <person name="Lindquist E.A."/>
            <person name="Lipzen A."/>
            <person name="Lundell T."/>
            <person name="Morin E."/>
            <person name="Murat C."/>
            <person name="Riley R."/>
            <person name="Ohm R."/>
            <person name="Sun H."/>
            <person name="Tunlid A."/>
            <person name="Henrissat B."/>
            <person name="Grigoriev I.V."/>
            <person name="Hibbett D.S."/>
            <person name="Martin F."/>
        </authorList>
    </citation>
    <scope>NUCLEOTIDE SEQUENCE [LARGE SCALE GENOMIC DNA]</scope>
    <source>
        <strain evidence="2">MAFF 305830</strain>
    </source>
</reference>
<gene>
    <name evidence="1" type="ORF">M408DRAFT_94289</name>
</gene>
<accession>A0A0C2X8F1</accession>
<dbReference type="EMBL" id="KN824277">
    <property type="protein sequence ID" value="KIM34343.1"/>
    <property type="molecule type" value="Genomic_DNA"/>
</dbReference>
<name>A0A0C2X8F1_SERVB</name>
<organism evidence="1 2">
    <name type="scientific">Serendipita vermifera MAFF 305830</name>
    <dbReference type="NCBI Taxonomy" id="933852"/>
    <lineage>
        <taxon>Eukaryota</taxon>
        <taxon>Fungi</taxon>
        <taxon>Dikarya</taxon>
        <taxon>Basidiomycota</taxon>
        <taxon>Agaricomycotina</taxon>
        <taxon>Agaricomycetes</taxon>
        <taxon>Sebacinales</taxon>
        <taxon>Serendipitaceae</taxon>
        <taxon>Serendipita</taxon>
    </lineage>
</organism>